<proteinExistence type="inferred from homology"/>
<keyword evidence="9" id="KW-1185">Reference proteome</keyword>
<keyword evidence="3" id="KW-0285">Flavoprotein</keyword>
<dbReference type="InterPro" id="IPR016166">
    <property type="entry name" value="FAD-bd_PCMH"/>
</dbReference>
<feature type="signal peptide" evidence="6">
    <location>
        <begin position="1"/>
        <end position="19"/>
    </location>
</feature>
<feature type="domain" description="FAD-binding PCMH-type" evidence="7">
    <location>
        <begin position="61"/>
        <end position="233"/>
    </location>
</feature>
<dbReference type="InterPro" id="IPR016169">
    <property type="entry name" value="FAD-bd_PCMH_sub2"/>
</dbReference>
<dbReference type="AlphaFoldDB" id="A0A084AUY0"/>
<keyword evidence="4" id="KW-0274">FAD</keyword>
<evidence type="ECO:0000313" key="8">
    <source>
        <dbReference type="EMBL" id="KEY69109.1"/>
    </source>
</evidence>
<dbReference type="PANTHER" id="PTHR42973:SF9">
    <property type="entry name" value="FAD-BINDING PCMH-TYPE DOMAIN-CONTAINING PROTEIN-RELATED"/>
    <property type="match status" value="1"/>
</dbReference>
<dbReference type="HOGENOM" id="CLU_018354_0_0_1"/>
<accession>A0A084AUY0</accession>
<dbReference type="PANTHER" id="PTHR42973">
    <property type="entry name" value="BINDING OXIDOREDUCTASE, PUTATIVE (AFU_ORTHOLOGUE AFUA_1G17690)-RELATED"/>
    <property type="match status" value="1"/>
</dbReference>
<organism evidence="8 9">
    <name type="scientific">Stachybotrys chartarum (strain CBS 109288 / IBT 7711)</name>
    <name type="common">Toxic black mold</name>
    <name type="synonym">Stilbospora chartarum</name>
    <dbReference type="NCBI Taxonomy" id="1280523"/>
    <lineage>
        <taxon>Eukaryota</taxon>
        <taxon>Fungi</taxon>
        <taxon>Dikarya</taxon>
        <taxon>Ascomycota</taxon>
        <taxon>Pezizomycotina</taxon>
        <taxon>Sordariomycetes</taxon>
        <taxon>Hypocreomycetidae</taxon>
        <taxon>Hypocreales</taxon>
        <taxon>Stachybotryaceae</taxon>
        <taxon>Stachybotrys</taxon>
    </lineage>
</organism>
<dbReference type="Gene3D" id="3.40.462.20">
    <property type="match status" value="1"/>
</dbReference>
<comment type="cofactor">
    <cofactor evidence="1">
        <name>FAD</name>
        <dbReference type="ChEBI" id="CHEBI:57692"/>
    </cofactor>
</comment>
<feature type="chain" id="PRO_5001771191" description="FAD-binding PCMH-type domain-containing protein" evidence="6">
    <location>
        <begin position="20"/>
        <end position="491"/>
    </location>
</feature>
<dbReference type="InterPro" id="IPR006094">
    <property type="entry name" value="Oxid_FAD_bind_N"/>
</dbReference>
<keyword evidence="6" id="KW-0732">Signal</keyword>
<dbReference type="OrthoDB" id="415825at2759"/>
<dbReference type="GO" id="GO:0071949">
    <property type="term" value="F:FAD binding"/>
    <property type="evidence" value="ECO:0007669"/>
    <property type="project" value="InterPro"/>
</dbReference>
<reference evidence="8 9" key="1">
    <citation type="journal article" date="2014" name="BMC Genomics">
        <title>Comparative genome sequencing reveals chemotype-specific gene clusters in the toxigenic black mold Stachybotrys.</title>
        <authorList>
            <person name="Semeiks J."/>
            <person name="Borek D."/>
            <person name="Otwinowski Z."/>
            <person name="Grishin N.V."/>
        </authorList>
    </citation>
    <scope>NUCLEOTIDE SEQUENCE [LARGE SCALE GENOMIC DNA]</scope>
    <source>
        <strain evidence="9">CBS 109288 / IBT 7711</strain>
    </source>
</reference>
<dbReference type="Proteomes" id="UP000028045">
    <property type="component" value="Unassembled WGS sequence"/>
</dbReference>
<dbReference type="Gene3D" id="3.30.465.10">
    <property type="match status" value="1"/>
</dbReference>
<sequence length="491" mass="52095">MKLSWPFLAAAVGFGGVDAAPANTAINIRAVLSASSWSSGTVIAYPGSQRFLNSTSRWTVFDPPTYTAVITPGTEADIVQAVRIAKANKVPFLATGGRHGFGTALGKLDDGIAIDLSSFDSVRVDATARTLTVGGGTRFESIYDPVYAAGFEMPIGSCSCPGVVGVTLGGGIGRYQSLHGLLIDSLVSVRLITANGGALTVSATSNSDLFWGLRGAGANLGIIASATYKLSPRTGSGSALSMDFVFPAEKSEAYFNALQGFQHKTPRGLSSINLIVYDEATSGAQILSAWVYAGAEAEGRRIMKPILDLNPPFVNATMIPWNRLVYDIGFGLNSAFCQGNAIRSIYGISMKTLAASTYQAAFEEMSAFYEQVPAARGSAIEIELLGSTTAIRDDQTAYPWRDAIAYAMVQMTWTDASMAETSNKIGRKLRDSLARSSGYSGLATYVNYAHGDESVSAIYGSRKLARLAALKNKWDPDNAFGYHNALPKSYP</sequence>
<dbReference type="InterPro" id="IPR050416">
    <property type="entry name" value="FAD-linked_Oxidoreductase"/>
</dbReference>
<dbReference type="EMBL" id="KL648537">
    <property type="protein sequence ID" value="KEY69109.1"/>
    <property type="molecule type" value="Genomic_DNA"/>
</dbReference>
<evidence type="ECO:0000256" key="1">
    <source>
        <dbReference type="ARBA" id="ARBA00001974"/>
    </source>
</evidence>
<gene>
    <name evidence="8" type="ORF">S7711_09645</name>
</gene>
<evidence type="ECO:0000313" key="9">
    <source>
        <dbReference type="Proteomes" id="UP000028045"/>
    </source>
</evidence>
<dbReference type="InterPro" id="IPR012951">
    <property type="entry name" value="BBE"/>
</dbReference>
<dbReference type="PROSITE" id="PS51387">
    <property type="entry name" value="FAD_PCMH"/>
    <property type="match status" value="1"/>
</dbReference>
<name>A0A084AUY0_STACB</name>
<dbReference type="Pfam" id="PF08031">
    <property type="entry name" value="BBE"/>
    <property type="match status" value="1"/>
</dbReference>
<dbReference type="Pfam" id="PF01565">
    <property type="entry name" value="FAD_binding_4"/>
    <property type="match status" value="1"/>
</dbReference>
<evidence type="ECO:0000256" key="2">
    <source>
        <dbReference type="ARBA" id="ARBA00005466"/>
    </source>
</evidence>
<dbReference type="GO" id="GO:0016491">
    <property type="term" value="F:oxidoreductase activity"/>
    <property type="evidence" value="ECO:0007669"/>
    <property type="project" value="UniProtKB-KW"/>
</dbReference>
<comment type="similarity">
    <text evidence="2">Belongs to the oxygen-dependent FAD-linked oxidoreductase family.</text>
</comment>
<evidence type="ECO:0000259" key="7">
    <source>
        <dbReference type="PROSITE" id="PS51387"/>
    </source>
</evidence>
<dbReference type="SUPFAM" id="SSF56176">
    <property type="entry name" value="FAD-binding/transporter-associated domain-like"/>
    <property type="match status" value="1"/>
</dbReference>
<protein>
    <recommendedName>
        <fullName evidence="7">FAD-binding PCMH-type domain-containing protein</fullName>
    </recommendedName>
</protein>
<keyword evidence="5" id="KW-0560">Oxidoreductase</keyword>
<dbReference type="InterPro" id="IPR036318">
    <property type="entry name" value="FAD-bd_PCMH-like_sf"/>
</dbReference>
<evidence type="ECO:0000256" key="6">
    <source>
        <dbReference type="SAM" id="SignalP"/>
    </source>
</evidence>
<evidence type="ECO:0000256" key="4">
    <source>
        <dbReference type="ARBA" id="ARBA00022827"/>
    </source>
</evidence>
<evidence type="ECO:0000256" key="5">
    <source>
        <dbReference type="ARBA" id="ARBA00023002"/>
    </source>
</evidence>
<evidence type="ECO:0000256" key="3">
    <source>
        <dbReference type="ARBA" id="ARBA00022630"/>
    </source>
</evidence>